<dbReference type="SUPFAM" id="SSF52172">
    <property type="entry name" value="CheY-like"/>
    <property type="match status" value="1"/>
</dbReference>
<dbReference type="Pfam" id="PF00072">
    <property type="entry name" value="Response_reg"/>
    <property type="match status" value="1"/>
</dbReference>
<evidence type="ECO:0000313" key="5">
    <source>
        <dbReference type="Proteomes" id="UP001519342"/>
    </source>
</evidence>
<dbReference type="Proteomes" id="UP001519342">
    <property type="component" value="Unassembled WGS sequence"/>
</dbReference>
<dbReference type="PIRSF" id="PIRSF036382">
    <property type="entry name" value="RR_antiterm"/>
    <property type="match status" value="1"/>
</dbReference>
<reference evidence="4 5" key="1">
    <citation type="submission" date="2021-03" db="EMBL/GenBank/DDBJ databases">
        <title>Genomic Encyclopedia of Type Strains, Phase IV (KMG-IV): sequencing the most valuable type-strain genomes for metagenomic binning, comparative biology and taxonomic classification.</title>
        <authorList>
            <person name="Goeker M."/>
        </authorList>
    </citation>
    <scope>NUCLEOTIDE SEQUENCE [LARGE SCALE GENOMIC DNA]</scope>
    <source>
        <strain evidence="4 5">DSM 24004</strain>
    </source>
</reference>
<dbReference type="SMART" id="SM01012">
    <property type="entry name" value="ANTAR"/>
    <property type="match status" value="1"/>
</dbReference>
<dbReference type="InterPro" id="IPR001789">
    <property type="entry name" value="Sig_transdc_resp-reg_receiver"/>
</dbReference>
<sequence length="189" mass="21145">MDSVLIVSSSDKSIGLLSQLINSWAVTKITSTKSNGEARRLVNTIDYDLIIINTPLSDDFGDELATAITEMSSSGVILIIQNEIADEISAKVSDYGVLVVSKPIARQVFYQALKLAIASKKRMSGLISENNFLQKKIEEIRLVTKAKCVLIQYLNMTEEQAHRYIEKQAMDMRIARKEIAQNILDNYET</sequence>
<gene>
    <name evidence="4" type="ORF">J2Z76_000505</name>
</gene>
<dbReference type="InterPro" id="IPR036388">
    <property type="entry name" value="WH-like_DNA-bd_sf"/>
</dbReference>
<organism evidence="4 5">
    <name type="scientific">Sedimentibacter acidaminivorans</name>
    <dbReference type="NCBI Taxonomy" id="913099"/>
    <lineage>
        <taxon>Bacteria</taxon>
        <taxon>Bacillati</taxon>
        <taxon>Bacillota</taxon>
        <taxon>Tissierellia</taxon>
        <taxon>Sedimentibacter</taxon>
    </lineage>
</organism>
<name>A0ABS4GAE2_9FIRM</name>
<dbReference type="Gene3D" id="1.10.10.10">
    <property type="entry name" value="Winged helix-like DNA-binding domain superfamily/Winged helix DNA-binding domain"/>
    <property type="match status" value="1"/>
</dbReference>
<feature type="domain" description="Response regulatory" evidence="2">
    <location>
        <begin position="3"/>
        <end position="117"/>
    </location>
</feature>
<dbReference type="PROSITE" id="PS50110">
    <property type="entry name" value="RESPONSE_REGULATORY"/>
    <property type="match status" value="1"/>
</dbReference>
<comment type="caution">
    <text evidence="1">Lacks conserved residue(s) required for the propagation of feature annotation.</text>
</comment>
<evidence type="ECO:0000259" key="2">
    <source>
        <dbReference type="PROSITE" id="PS50110"/>
    </source>
</evidence>
<dbReference type="PROSITE" id="PS50921">
    <property type="entry name" value="ANTAR"/>
    <property type="match status" value="1"/>
</dbReference>
<comment type="caution">
    <text evidence="4">The sequence shown here is derived from an EMBL/GenBank/DDBJ whole genome shotgun (WGS) entry which is preliminary data.</text>
</comment>
<evidence type="ECO:0000313" key="4">
    <source>
        <dbReference type="EMBL" id="MBP1924652.1"/>
    </source>
</evidence>
<evidence type="ECO:0000256" key="1">
    <source>
        <dbReference type="PROSITE-ProRule" id="PRU00169"/>
    </source>
</evidence>
<proteinExistence type="predicted"/>
<dbReference type="RefSeq" id="WP_209510400.1">
    <property type="nucleotide sequence ID" value="NZ_JAGGKS010000001.1"/>
</dbReference>
<evidence type="ECO:0000259" key="3">
    <source>
        <dbReference type="PROSITE" id="PS50921"/>
    </source>
</evidence>
<protein>
    <submittedName>
        <fullName evidence="4">Response regulator NasT</fullName>
    </submittedName>
</protein>
<dbReference type="InterPro" id="IPR005561">
    <property type="entry name" value="ANTAR"/>
</dbReference>
<dbReference type="Pfam" id="PF03861">
    <property type="entry name" value="ANTAR"/>
    <property type="match status" value="1"/>
</dbReference>
<feature type="domain" description="ANTAR" evidence="3">
    <location>
        <begin position="123"/>
        <end position="184"/>
    </location>
</feature>
<dbReference type="EMBL" id="JAGGKS010000001">
    <property type="protein sequence ID" value="MBP1924652.1"/>
    <property type="molecule type" value="Genomic_DNA"/>
</dbReference>
<dbReference type="InterPro" id="IPR011006">
    <property type="entry name" value="CheY-like_superfamily"/>
</dbReference>
<dbReference type="InterPro" id="IPR008327">
    <property type="entry name" value="Sig_transdc_resp-reg_antiterm"/>
</dbReference>
<accession>A0ABS4GAE2</accession>
<keyword evidence="5" id="KW-1185">Reference proteome</keyword>
<dbReference type="Gene3D" id="3.40.50.2300">
    <property type="match status" value="1"/>
</dbReference>